<feature type="compositionally biased region" description="Polar residues" evidence="6">
    <location>
        <begin position="92"/>
        <end position="113"/>
    </location>
</feature>
<evidence type="ECO:0000256" key="5">
    <source>
        <dbReference type="ARBA" id="ARBA00023242"/>
    </source>
</evidence>
<dbReference type="Proteomes" id="UP001188597">
    <property type="component" value="Unassembled WGS sequence"/>
</dbReference>
<feature type="region of interest" description="Disordered" evidence="6">
    <location>
        <begin position="92"/>
        <end position="123"/>
    </location>
</feature>
<dbReference type="PROSITE" id="PS50811">
    <property type="entry name" value="WRKY"/>
    <property type="match status" value="1"/>
</dbReference>
<dbReference type="PANTHER" id="PTHR32096:SF80">
    <property type="entry name" value="WRKY TRANSCRIPTION FACTOR 27-RELATED"/>
    <property type="match status" value="1"/>
</dbReference>
<dbReference type="Pfam" id="PF03106">
    <property type="entry name" value="WRKY"/>
    <property type="match status" value="1"/>
</dbReference>
<evidence type="ECO:0000313" key="8">
    <source>
        <dbReference type="EMBL" id="KAK3037253.1"/>
    </source>
</evidence>
<dbReference type="GO" id="GO:0005634">
    <property type="term" value="C:nucleus"/>
    <property type="evidence" value="ECO:0007669"/>
    <property type="project" value="UniProtKB-SubCell"/>
</dbReference>
<reference evidence="8" key="1">
    <citation type="submission" date="2022-12" db="EMBL/GenBank/DDBJ databases">
        <title>Draft genome assemblies for two species of Escallonia (Escalloniales).</title>
        <authorList>
            <person name="Chanderbali A."/>
            <person name="Dervinis C."/>
            <person name="Anghel I."/>
            <person name="Soltis D."/>
            <person name="Soltis P."/>
            <person name="Zapata F."/>
        </authorList>
    </citation>
    <scope>NUCLEOTIDE SEQUENCE</scope>
    <source>
        <strain evidence="8">UCBG64.0493</strain>
        <tissue evidence="8">Leaf</tissue>
    </source>
</reference>
<protein>
    <recommendedName>
        <fullName evidence="7">WRKY domain-containing protein</fullName>
    </recommendedName>
</protein>
<evidence type="ECO:0000256" key="3">
    <source>
        <dbReference type="ARBA" id="ARBA00023125"/>
    </source>
</evidence>
<comment type="subcellular location">
    <subcellularLocation>
        <location evidence="1">Nucleus</location>
    </subcellularLocation>
</comment>
<proteinExistence type="predicted"/>
<keyword evidence="9" id="KW-1185">Reference proteome</keyword>
<dbReference type="InterPro" id="IPR036576">
    <property type="entry name" value="WRKY_dom_sf"/>
</dbReference>
<comment type="caution">
    <text evidence="8">The sequence shown here is derived from an EMBL/GenBank/DDBJ whole genome shotgun (WGS) entry which is preliminary data.</text>
</comment>
<keyword evidence="2" id="KW-0805">Transcription regulation</keyword>
<keyword evidence="3" id="KW-0238">DNA-binding</keyword>
<dbReference type="PANTHER" id="PTHR32096">
    <property type="entry name" value="WRKY TRANSCRIPTION FACTOR 30-RELATED-RELATED"/>
    <property type="match status" value="1"/>
</dbReference>
<evidence type="ECO:0000256" key="2">
    <source>
        <dbReference type="ARBA" id="ARBA00023015"/>
    </source>
</evidence>
<name>A0AA88X5I6_9ASTE</name>
<feature type="compositionally biased region" description="Polar residues" evidence="6">
    <location>
        <begin position="163"/>
        <end position="173"/>
    </location>
</feature>
<dbReference type="GO" id="GO:0000976">
    <property type="term" value="F:transcription cis-regulatory region binding"/>
    <property type="evidence" value="ECO:0007669"/>
    <property type="project" value="TreeGrafter"/>
</dbReference>
<dbReference type="SUPFAM" id="SSF118290">
    <property type="entry name" value="WRKY DNA-binding domain"/>
    <property type="match status" value="1"/>
</dbReference>
<keyword evidence="5" id="KW-0539">Nucleus</keyword>
<dbReference type="InterPro" id="IPR003657">
    <property type="entry name" value="WRKY_dom"/>
</dbReference>
<feature type="domain" description="WRKY" evidence="7">
    <location>
        <begin position="131"/>
        <end position="173"/>
    </location>
</feature>
<evidence type="ECO:0000256" key="6">
    <source>
        <dbReference type="SAM" id="MobiDB-lite"/>
    </source>
</evidence>
<evidence type="ECO:0000256" key="1">
    <source>
        <dbReference type="ARBA" id="ARBA00004123"/>
    </source>
</evidence>
<dbReference type="GO" id="GO:0003700">
    <property type="term" value="F:DNA-binding transcription factor activity"/>
    <property type="evidence" value="ECO:0007669"/>
    <property type="project" value="InterPro"/>
</dbReference>
<feature type="region of interest" description="Disordered" evidence="6">
    <location>
        <begin position="148"/>
        <end position="193"/>
    </location>
</feature>
<dbReference type="AlphaFoldDB" id="A0AA88X5I6"/>
<sequence>MTDGWDLHAVVRSCTPTIDNANTNNHMEDLFPKFASLTCQNDAESPFSYQDDNTDFRYQGLDEIYKELCTEPELIITGPAVREPTTSIPNTQGFEGQQQPRMSRNSCNDSPAQIHSRRRKNQQMKMVHQLTQEQLSADLWSWRKYGQKPIKGGEHTHPRPTHRSSLAGSTRSKPSPGARNAVVPKPSCSSSSLASGCSFFPTASLAEGESASWIEDDVVEMEEATDDDDLLIPNTVMTEDIFKGFQELHGRKVG</sequence>
<organism evidence="8 9">
    <name type="scientific">Escallonia herrerae</name>
    <dbReference type="NCBI Taxonomy" id="1293975"/>
    <lineage>
        <taxon>Eukaryota</taxon>
        <taxon>Viridiplantae</taxon>
        <taxon>Streptophyta</taxon>
        <taxon>Embryophyta</taxon>
        <taxon>Tracheophyta</taxon>
        <taxon>Spermatophyta</taxon>
        <taxon>Magnoliopsida</taxon>
        <taxon>eudicotyledons</taxon>
        <taxon>Gunneridae</taxon>
        <taxon>Pentapetalae</taxon>
        <taxon>asterids</taxon>
        <taxon>campanulids</taxon>
        <taxon>Escalloniales</taxon>
        <taxon>Escalloniaceae</taxon>
        <taxon>Escallonia</taxon>
    </lineage>
</organism>
<gene>
    <name evidence="8" type="ORF">RJ639_030146</name>
</gene>
<accession>A0AA88X5I6</accession>
<dbReference type="EMBL" id="JAVXUP010000127">
    <property type="protein sequence ID" value="KAK3037253.1"/>
    <property type="molecule type" value="Genomic_DNA"/>
</dbReference>
<evidence type="ECO:0000313" key="9">
    <source>
        <dbReference type="Proteomes" id="UP001188597"/>
    </source>
</evidence>
<evidence type="ECO:0000256" key="4">
    <source>
        <dbReference type="ARBA" id="ARBA00023163"/>
    </source>
</evidence>
<keyword evidence="4" id="KW-0804">Transcription</keyword>
<dbReference type="Gene3D" id="2.20.25.80">
    <property type="entry name" value="WRKY domain"/>
    <property type="match status" value="1"/>
</dbReference>
<dbReference type="InterPro" id="IPR044810">
    <property type="entry name" value="WRKY_plant"/>
</dbReference>
<evidence type="ECO:0000259" key="7">
    <source>
        <dbReference type="PROSITE" id="PS50811"/>
    </source>
</evidence>